<dbReference type="PANTHER" id="PTHR44757:SF2">
    <property type="entry name" value="BIOFILM ARCHITECTURE MAINTENANCE PROTEIN MBAA"/>
    <property type="match status" value="1"/>
</dbReference>
<organism evidence="9 10">
    <name type="scientific">Methylomarinum roseum</name>
    <dbReference type="NCBI Taxonomy" id="3067653"/>
    <lineage>
        <taxon>Bacteria</taxon>
        <taxon>Pseudomonadati</taxon>
        <taxon>Pseudomonadota</taxon>
        <taxon>Gammaproteobacteria</taxon>
        <taxon>Methylococcales</taxon>
        <taxon>Methylococcaceae</taxon>
        <taxon>Methylomarinum</taxon>
    </lineage>
</organism>
<dbReference type="SMART" id="SM00086">
    <property type="entry name" value="PAC"/>
    <property type="match status" value="1"/>
</dbReference>
<dbReference type="InterPro" id="IPR001932">
    <property type="entry name" value="PPM-type_phosphatase-like_dom"/>
</dbReference>
<dbReference type="SMART" id="SM00091">
    <property type="entry name" value="PAS"/>
    <property type="match status" value="1"/>
</dbReference>
<dbReference type="Pfam" id="PF00563">
    <property type="entry name" value="EAL"/>
    <property type="match status" value="1"/>
</dbReference>
<dbReference type="Pfam" id="PF13426">
    <property type="entry name" value="PAS_9"/>
    <property type="match status" value="1"/>
</dbReference>
<sequence>MISQINVNEAIVKILLVEDESDALEIMGRYLRRKNFETVLATDEAQALAEFDKNPPDLVVSDLCLKQGSGLTLYKNIFSRNSDIPFILVSAYVDKDILLEAFQLGIDMVLPKPIRMQKLIETISELQKDHANVKRLERELSRLSKQYSQSQHYLTHIEDRARRLLTPIRDLSQNVKYFSKPAGAVSGDLFSEYNDRKGLHYLFLADSAGHGVDATMPALFIPARFTELAKKSLAIQFIANELNEEIYKLSLSDFFISLTLICINRVQNKLQILNCGNPAALLIDNNNKVLARFESGEMPLGILPSGKFHPQVEEIIIRRPCHLYCYTDGLTDLKNSRDITLGEEAIERSLCSINSPLRFDELLTGLSDSIERNEDDITVLEIACEMQASNRIAASSAPAYDTAPAALIDSKILFVQDENRSQPHFLTYLQRRSGHLFYTQHYSEAVCLFTEFKPDLIILDIDLLRSDSLALIKLIRKSSLTVPIILFHEHDDLSEIINLLRYRINSAIPRQEKYDRVLSKLEDTLCENHELQRQKFSSLAFQYSDNAMIITDEHMKILSVNPAFSAVTGYGETDVIGRTPRILSSGRHGGKFYKRMWQAINEQGAWSGEIWNRRKNGEIYLEWLSINTVRDENGNIQNFIATFQDITQRKKAEKRINFLAYNDSLTGLSNRSLFHDRLSQWLILAKRNQRLFAILFLDLDHFKHVNDTLGHDVGDKLLQQVAQRMRRCLRKSDTIARLGGDEFAILLAEPQSRTNVAQITQKICAEIAQPVWVDGKQLHISTSIGITCFPDDGDSLEKLMKNADIAMYHAKENGRDNFEFYKAELNEELHRKIGVRNNLYNALNNEELQLHLQPKIDLASRQVVGAEALIRWTHPELGMIMPDQFIPIAEESGQIIALGEWIIGEACRNAARFTEN</sequence>
<dbReference type="EC" id="2.7.7.65" evidence="9"/>
<feature type="modified residue" description="4-aspartylphosphate" evidence="2">
    <location>
        <position position="62"/>
    </location>
</feature>
<evidence type="ECO:0000256" key="3">
    <source>
        <dbReference type="SAM" id="Coils"/>
    </source>
</evidence>
<dbReference type="SMART" id="SM00448">
    <property type="entry name" value="REC"/>
    <property type="match status" value="2"/>
</dbReference>
<dbReference type="CDD" id="cd00156">
    <property type="entry name" value="REC"/>
    <property type="match status" value="1"/>
</dbReference>
<gene>
    <name evidence="9" type="ORF">Q9L42_007855</name>
</gene>
<dbReference type="FunFam" id="3.30.70.270:FF:000001">
    <property type="entry name" value="Diguanylate cyclase domain protein"/>
    <property type="match status" value="1"/>
</dbReference>
<dbReference type="InterPro" id="IPR001633">
    <property type="entry name" value="EAL_dom"/>
</dbReference>
<dbReference type="AlphaFoldDB" id="A0AAU7NYF7"/>
<dbReference type="InterPro" id="IPR052155">
    <property type="entry name" value="Biofilm_reg_signaling"/>
</dbReference>
<name>A0AAU7NYF7_9GAMM</name>
<dbReference type="PANTHER" id="PTHR44757">
    <property type="entry name" value="DIGUANYLATE CYCLASE DGCP"/>
    <property type="match status" value="1"/>
</dbReference>
<dbReference type="Pfam" id="PF00072">
    <property type="entry name" value="Response_reg"/>
    <property type="match status" value="2"/>
</dbReference>
<evidence type="ECO:0000259" key="5">
    <source>
        <dbReference type="PROSITE" id="PS50112"/>
    </source>
</evidence>
<feature type="domain" description="PAC" evidence="6">
    <location>
        <begin position="606"/>
        <end position="658"/>
    </location>
</feature>
<keyword evidence="2" id="KW-0597">Phosphoprotein</keyword>
<dbReference type="NCBIfam" id="TIGR00254">
    <property type="entry name" value="GGDEF"/>
    <property type="match status" value="1"/>
</dbReference>
<accession>A0AAU7NYF7</accession>
<dbReference type="CDD" id="cd00130">
    <property type="entry name" value="PAS"/>
    <property type="match status" value="1"/>
</dbReference>
<dbReference type="InterPro" id="IPR000160">
    <property type="entry name" value="GGDEF_dom"/>
</dbReference>
<keyword evidence="9" id="KW-0548">Nucleotidyltransferase</keyword>
<feature type="domain" description="Response regulatory" evidence="4">
    <location>
        <begin position="411"/>
        <end position="525"/>
    </location>
</feature>
<keyword evidence="9" id="KW-0808">Transferase</keyword>
<reference evidence="9 10" key="1">
    <citation type="journal article" date="2024" name="Microbiology">
        <title>Methylomarinum rosea sp. nov., a novel halophilic methanotrophic bacterium from the hypersaline Lake Elton.</title>
        <authorList>
            <person name="Suleimanov R.Z."/>
            <person name="Oshkin I.Y."/>
            <person name="Danilova O.V."/>
            <person name="Suzina N.E."/>
            <person name="Dedysh S.N."/>
        </authorList>
    </citation>
    <scope>NUCLEOTIDE SEQUENCE [LARGE SCALE GENOMIC DNA]</scope>
    <source>
        <strain evidence="9 10">Ch1-1</strain>
    </source>
</reference>
<evidence type="ECO:0000259" key="6">
    <source>
        <dbReference type="PROSITE" id="PS50113"/>
    </source>
</evidence>
<evidence type="ECO:0000259" key="4">
    <source>
        <dbReference type="PROSITE" id="PS50110"/>
    </source>
</evidence>
<dbReference type="PROSITE" id="PS50112">
    <property type="entry name" value="PAS"/>
    <property type="match status" value="1"/>
</dbReference>
<dbReference type="SMART" id="SM00267">
    <property type="entry name" value="GGDEF"/>
    <property type="match status" value="1"/>
</dbReference>
<dbReference type="InterPro" id="IPR036457">
    <property type="entry name" value="PPM-type-like_dom_sf"/>
</dbReference>
<dbReference type="SUPFAM" id="SSF141868">
    <property type="entry name" value="EAL domain-like"/>
    <property type="match status" value="1"/>
</dbReference>
<dbReference type="InterPro" id="IPR035919">
    <property type="entry name" value="EAL_sf"/>
</dbReference>
<proteinExistence type="predicted"/>
<dbReference type="Gene3D" id="3.40.50.2300">
    <property type="match status" value="2"/>
</dbReference>
<evidence type="ECO:0000313" key="9">
    <source>
        <dbReference type="EMBL" id="XBS22027.1"/>
    </source>
</evidence>
<dbReference type="Gene3D" id="3.60.40.10">
    <property type="entry name" value="PPM-type phosphatase domain"/>
    <property type="match status" value="1"/>
</dbReference>
<keyword evidence="10" id="KW-1185">Reference proteome</keyword>
<dbReference type="CDD" id="cd01948">
    <property type="entry name" value="EAL"/>
    <property type="match status" value="1"/>
</dbReference>
<dbReference type="InterPro" id="IPR001789">
    <property type="entry name" value="Sig_transdc_resp-reg_receiver"/>
</dbReference>
<evidence type="ECO:0000256" key="2">
    <source>
        <dbReference type="PROSITE-ProRule" id="PRU00169"/>
    </source>
</evidence>
<evidence type="ECO:0000259" key="8">
    <source>
        <dbReference type="PROSITE" id="PS50887"/>
    </source>
</evidence>
<feature type="domain" description="EAL" evidence="7">
    <location>
        <begin position="832"/>
        <end position="916"/>
    </location>
</feature>
<feature type="coiled-coil region" evidence="3">
    <location>
        <begin position="116"/>
        <end position="153"/>
    </location>
</feature>
<dbReference type="Proteomes" id="UP001225378">
    <property type="component" value="Chromosome"/>
</dbReference>
<dbReference type="Gene3D" id="3.30.70.270">
    <property type="match status" value="1"/>
</dbReference>
<dbReference type="Gene3D" id="3.20.20.450">
    <property type="entry name" value="EAL domain"/>
    <property type="match status" value="1"/>
</dbReference>
<dbReference type="InterPro" id="IPR011006">
    <property type="entry name" value="CheY-like_superfamily"/>
</dbReference>
<evidence type="ECO:0000259" key="7">
    <source>
        <dbReference type="PROSITE" id="PS50883"/>
    </source>
</evidence>
<dbReference type="Pfam" id="PF07228">
    <property type="entry name" value="SpoIIE"/>
    <property type="match status" value="1"/>
</dbReference>
<evidence type="ECO:0000256" key="1">
    <source>
        <dbReference type="ARBA" id="ARBA00001946"/>
    </source>
</evidence>
<dbReference type="PROSITE" id="PS50883">
    <property type="entry name" value="EAL"/>
    <property type="match status" value="1"/>
</dbReference>
<dbReference type="InterPro" id="IPR000014">
    <property type="entry name" value="PAS"/>
</dbReference>
<dbReference type="RefSeq" id="WP_349432551.1">
    <property type="nucleotide sequence ID" value="NZ_CP157743.1"/>
</dbReference>
<dbReference type="SUPFAM" id="SSF55785">
    <property type="entry name" value="PYP-like sensor domain (PAS domain)"/>
    <property type="match status" value="1"/>
</dbReference>
<comment type="cofactor">
    <cofactor evidence="1">
        <name>Mg(2+)</name>
        <dbReference type="ChEBI" id="CHEBI:18420"/>
    </cofactor>
</comment>
<dbReference type="SMART" id="SM00331">
    <property type="entry name" value="PP2C_SIG"/>
    <property type="match status" value="1"/>
</dbReference>
<feature type="domain" description="PAS" evidence="5">
    <location>
        <begin position="533"/>
        <end position="579"/>
    </location>
</feature>
<keyword evidence="3" id="KW-0175">Coiled coil</keyword>
<protein>
    <submittedName>
        <fullName evidence="9">Diguanylate cyclase</fullName>
        <ecNumber evidence="9">2.7.7.65</ecNumber>
    </submittedName>
</protein>
<evidence type="ECO:0000313" key="10">
    <source>
        <dbReference type="Proteomes" id="UP001225378"/>
    </source>
</evidence>
<dbReference type="SUPFAM" id="SSF55073">
    <property type="entry name" value="Nucleotide cyclase"/>
    <property type="match status" value="1"/>
</dbReference>
<dbReference type="NCBIfam" id="TIGR00229">
    <property type="entry name" value="sensory_box"/>
    <property type="match status" value="1"/>
</dbReference>
<dbReference type="PROSITE" id="PS50887">
    <property type="entry name" value="GGDEF"/>
    <property type="match status" value="1"/>
</dbReference>
<dbReference type="CDD" id="cd01949">
    <property type="entry name" value="GGDEF"/>
    <property type="match status" value="1"/>
</dbReference>
<dbReference type="InterPro" id="IPR029787">
    <property type="entry name" value="Nucleotide_cyclase"/>
</dbReference>
<dbReference type="Pfam" id="PF00990">
    <property type="entry name" value="GGDEF"/>
    <property type="match status" value="1"/>
</dbReference>
<feature type="modified residue" description="4-aspartylphosphate" evidence="2">
    <location>
        <position position="460"/>
    </location>
</feature>
<dbReference type="GO" id="GO:0052621">
    <property type="term" value="F:diguanylate cyclase activity"/>
    <property type="evidence" value="ECO:0007669"/>
    <property type="project" value="UniProtKB-EC"/>
</dbReference>
<feature type="domain" description="Response regulatory" evidence="4">
    <location>
        <begin position="13"/>
        <end position="127"/>
    </location>
</feature>
<dbReference type="GO" id="GO:0000160">
    <property type="term" value="P:phosphorelay signal transduction system"/>
    <property type="evidence" value="ECO:0007669"/>
    <property type="project" value="InterPro"/>
</dbReference>
<dbReference type="InterPro" id="IPR001610">
    <property type="entry name" value="PAC"/>
</dbReference>
<feature type="domain" description="GGDEF" evidence="8">
    <location>
        <begin position="690"/>
        <end position="823"/>
    </location>
</feature>
<dbReference type="InterPro" id="IPR000700">
    <property type="entry name" value="PAS-assoc_C"/>
</dbReference>
<dbReference type="Gene3D" id="3.30.450.20">
    <property type="entry name" value="PAS domain"/>
    <property type="match status" value="1"/>
</dbReference>
<dbReference type="InterPro" id="IPR043128">
    <property type="entry name" value="Rev_trsase/Diguanyl_cyclase"/>
</dbReference>
<dbReference type="KEGG" id="mech:Q9L42_007855"/>
<dbReference type="InterPro" id="IPR035965">
    <property type="entry name" value="PAS-like_dom_sf"/>
</dbReference>
<dbReference type="PROSITE" id="PS50113">
    <property type="entry name" value="PAC"/>
    <property type="match status" value="1"/>
</dbReference>
<dbReference type="PROSITE" id="PS50110">
    <property type="entry name" value="RESPONSE_REGULATORY"/>
    <property type="match status" value="2"/>
</dbReference>
<dbReference type="EMBL" id="CP157743">
    <property type="protein sequence ID" value="XBS22027.1"/>
    <property type="molecule type" value="Genomic_DNA"/>
</dbReference>
<dbReference type="SUPFAM" id="SSF52172">
    <property type="entry name" value="CheY-like"/>
    <property type="match status" value="2"/>
</dbReference>